<keyword evidence="13" id="KW-0961">Cell wall biogenesis/degradation</keyword>
<dbReference type="PANTHER" id="PTHR30627">
    <property type="entry name" value="PEPTIDOGLYCAN D,D-TRANSPEPTIDASE"/>
    <property type="match status" value="1"/>
</dbReference>
<dbReference type="Gene3D" id="3.30.1390.30">
    <property type="entry name" value="Penicillin-binding protein 2a, domain 3"/>
    <property type="match status" value="1"/>
</dbReference>
<evidence type="ECO:0000256" key="12">
    <source>
        <dbReference type="ARBA" id="ARBA00023136"/>
    </source>
</evidence>
<evidence type="ECO:0000313" key="17">
    <source>
        <dbReference type="EMBL" id="WVX65890.1"/>
    </source>
</evidence>
<accession>A0ABZ2C0J3</accession>
<keyword evidence="7 14" id="KW-0812">Transmembrane</keyword>
<dbReference type="Proteomes" id="UP001330434">
    <property type="component" value="Chromosome"/>
</dbReference>
<keyword evidence="9" id="KW-0133">Cell shape</keyword>
<dbReference type="InterPro" id="IPR017790">
    <property type="entry name" value="Penicillin-binding_protein_2"/>
</dbReference>
<keyword evidence="6" id="KW-0645">Protease</keyword>
<evidence type="ECO:0000256" key="11">
    <source>
        <dbReference type="ARBA" id="ARBA00022989"/>
    </source>
</evidence>
<evidence type="ECO:0000256" key="10">
    <source>
        <dbReference type="ARBA" id="ARBA00022984"/>
    </source>
</evidence>
<dbReference type="SUPFAM" id="SSF56519">
    <property type="entry name" value="Penicillin binding protein dimerisation domain"/>
    <property type="match status" value="1"/>
</dbReference>
<dbReference type="RefSeq" id="WP_331256459.1">
    <property type="nucleotide sequence ID" value="NZ_CP133270.1"/>
</dbReference>
<feature type="domain" description="Penicillin-binding protein transpeptidase" evidence="15">
    <location>
        <begin position="259"/>
        <end position="589"/>
    </location>
</feature>
<evidence type="ECO:0000256" key="9">
    <source>
        <dbReference type="ARBA" id="ARBA00022960"/>
    </source>
</evidence>
<dbReference type="EMBL" id="CP133270">
    <property type="protein sequence ID" value="WVX65890.1"/>
    <property type="molecule type" value="Genomic_DNA"/>
</dbReference>
<dbReference type="GO" id="GO:0051301">
    <property type="term" value="P:cell division"/>
    <property type="evidence" value="ECO:0007669"/>
    <property type="project" value="UniProtKB-KW"/>
</dbReference>
<gene>
    <name evidence="17" type="ORF">Bealeia1_00056</name>
</gene>
<reference evidence="17 18" key="1">
    <citation type="journal article" date="2024" name="Environ. Microbiol.">
        <title>Novel evolutionary insights on the interactions of the Holosporales (Alphaproteobacteria) with eukaryotic hosts from comparative genomics.</title>
        <authorList>
            <person name="Giovannini M."/>
            <person name="Petroni G."/>
            <person name="Castelli M."/>
        </authorList>
    </citation>
    <scope>NUCLEOTIDE SEQUENCE [LARGE SCALE GENOMIC DNA]</scope>
    <source>
        <strain evidence="17 18">US_Bl 15I1</strain>
    </source>
</reference>
<dbReference type="Pfam" id="PF00905">
    <property type="entry name" value="Transpeptidase"/>
    <property type="match status" value="1"/>
</dbReference>
<keyword evidence="10" id="KW-0573">Peptidoglycan synthesis</keyword>
<comment type="subcellular location">
    <subcellularLocation>
        <location evidence="2">Cell membrane</location>
    </subcellularLocation>
    <subcellularLocation>
        <location evidence="1">Membrane</location>
        <topology evidence="1">Single-pass membrane protein</topology>
    </subcellularLocation>
</comment>
<keyword evidence="12 14" id="KW-0472">Membrane</keyword>
<evidence type="ECO:0000259" key="15">
    <source>
        <dbReference type="Pfam" id="PF00905"/>
    </source>
</evidence>
<keyword evidence="5" id="KW-0121">Carboxypeptidase</keyword>
<evidence type="ECO:0000256" key="7">
    <source>
        <dbReference type="ARBA" id="ARBA00022692"/>
    </source>
</evidence>
<dbReference type="InterPro" id="IPR012338">
    <property type="entry name" value="Beta-lactam/transpept-like"/>
</dbReference>
<dbReference type="Gene3D" id="3.90.1310.10">
    <property type="entry name" value="Penicillin-binding protein 2a (Domain 2)"/>
    <property type="match status" value="1"/>
</dbReference>
<keyword evidence="17" id="KW-0132">Cell division</keyword>
<evidence type="ECO:0000313" key="18">
    <source>
        <dbReference type="Proteomes" id="UP001330434"/>
    </source>
</evidence>
<keyword evidence="8" id="KW-0378">Hydrolase</keyword>
<keyword evidence="4" id="KW-0997">Cell inner membrane</keyword>
<evidence type="ECO:0000256" key="6">
    <source>
        <dbReference type="ARBA" id="ARBA00022670"/>
    </source>
</evidence>
<dbReference type="InterPro" id="IPR036138">
    <property type="entry name" value="PBP_dimer_sf"/>
</dbReference>
<keyword evidence="18" id="KW-1185">Reference proteome</keyword>
<evidence type="ECO:0000256" key="8">
    <source>
        <dbReference type="ARBA" id="ARBA00022801"/>
    </source>
</evidence>
<keyword evidence="17" id="KW-0131">Cell cycle</keyword>
<evidence type="ECO:0000256" key="5">
    <source>
        <dbReference type="ARBA" id="ARBA00022645"/>
    </source>
</evidence>
<evidence type="ECO:0000256" key="2">
    <source>
        <dbReference type="ARBA" id="ARBA00004236"/>
    </source>
</evidence>
<proteinExistence type="predicted"/>
<dbReference type="Pfam" id="PF03717">
    <property type="entry name" value="PBP_dimer"/>
    <property type="match status" value="1"/>
</dbReference>
<keyword evidence="3" id="KW-1003">Cell membrane</keyword>
<dbReference type="PANTHER" id="PTHR30627:SF2">
    <property type="entry name" value="PEPTIDOGLYCAN D,D-TRANSPEPTIDASE MRDA"/>
    <property type="match status" value="1"/>
</dbReference>
<dbReference type="InterPro" id="IPR005311">
    <property type="entry name" value="PBP_dimer"/>
</dbReference>
<sequence length="596" mass="66846">MDKLYSQFLRRLLFLGALQIVLLLVLISRMAYLQVVQEEHYKVLSEGNRTAVEPSLPPRGRITDRNGVELATNRTSFRATFHKDGKTKLKDILPELEHVITFSEEEKTELLEKDQRTRGIQPLLIKDSLSWEEVSALELHSQKLPRITVELALQRFYPEKEISAHVLGYVAAPSQREVGADESLAIPGLMYGKVGIEKMWDDHLRGEMGYKYLEVNARRQVVRELEHSPGIPGENMSLALDQRLQNFAQKRLQEFESASLVVVNIETGEILALVSNPSYDPNLFPDGISHLNWRNLMDNPYVPLTNKAVSGTYPPGSPMKTLVILAGLESGVITKDTTFFCPGYHYVGNHKFHCWKKGGHGTINAVGSIRESCDVFLYETAKRLGIDRISQIYKQFGFGEKVLGNFPHEKPGLIPDKDWKKESKGENWTVSDTIMTSIGQGFVLTTPIQLAQMMARLASHGKEIDLSLVKGNPQNGFQEMGLNPKNVDIILEAMTEVTNDPRGTAYAYRILEASYAMGGKTGTSQVRRITDQQRLSGQTKTHHLPWKYREHGTFVGFAPSDHPKYAVAVVIEHSAGAAPAAQVARDILQFAQKEKI</sequence>
<dbReference type="Gene3D" id="3.40.710.10">
    <property type="entry name" value="DD-peptidase/beta-lactamase superfamily"/>
    <property type="match status" value="1"/>
</dbReference>
<dbReference type="NCBIfam" id="TIGR03423">
    <property type="entry name" value="pbp2_mrdA"/>
    <property type="match status" value="1"/>
</dbReference>
<evidence type="ECO:0000256" key="13">
    <source>
        <dbReference type="ARBA" id="ARBA00023316"/>
    </source>
</evidence>
<evidence type="ECO:0000259" key="16">
    <source>
        <dbReference type="Pfam" id="PF03717"/>
    </source>
</evidence>
<organism evidence="17 18">
    <name type="scientific">Candidatus Bealeia paramacronuclearis</name>
    <dbReference type="NCBI Taxonomy" id="1921001"/>
    <lineage>
        <taxon>Bacteria</taxon>
        <taxon>Pseudomonadati</taxon>
        <taxon>Pseudomonadota</taxon>
        <taxon>Alphaproteobacteria</taxon>
        <taxon>Holosporales</taxon>
        <taxon>Holosporaceae</taxon>
        <taxon>Candidatus Bealeia</taxon>
    </lineage>
</organism>
<keyword evidence="11 14" id="KW-1133">Transmembrane helix</keyword>
<evidence type="ECO:0000256" key="4">
    <source>
        <dbReference type="ARBA" id="ARBA00022519"/>
    </source>
</evidence>
<name>A0ABZ2C0J3_9PROT</name>
<evidence type="ECO:0000256" key="14">
    <source>
        <dbReference type="SAM" id="Phobius"/>
    </source>
</evidence>
<evidence type="ECO:0000256" key="3">
    <source>
        <dbReference type="ARBA" id="ARBA00022475"/>
    </source>
</evidence>
<evidence type="ECO:0000256" key="1">
    <source>
        <dbReference type="ARBA" id="ARBA00004167"/>
    </source>
</evidence>
<dbReference type="InterPro" id="IPR001460">
    <property type="entry name" value="PCN-bd_Tpept"/>
</dbReference>
<protein>
    <submittedName>
        <fullName evidence="17">Cell division protein FtsI/penicillin-binding protein 2</fullName>
    </submittedName>
</protein>
<dbReference type="InterPro" id="IPR050515">
    <property type="entry name" value="Beta-lactam/transpept"/>
</dbReference>
<feature type="domain" description="Penicillin-binding protein dimerisation" evidence="16">
    <location>
        <begin position="57"/>
        <end position="225"/>
    </location>
</feature>
<dbReference type="SUPFAM" id="SSF56601">
    <property type="entry name" value="beta-lactamase/transpeptidase-like"/>
    <property type="match status" value="1"/>
</dbReference>
<feature type="transmembrane region" description="Helical" evidence="14">
    <location>
        <begin position="12"/>
        <end position="32"/>
    </location>
</feature>